<dbReference type="Gene3D" id="3.40.50.1820">
    <property type="entry name" value="alpha/beta hydrolase"/>
    <property type="match status" value="1"/>
</dbReference>
<dbReference type="Proteomes" id="UP001139451">
    <property type="component" value="Unassembled WGS sequence"/>
</dbReference>
<evidence type="ECO:0000313" key="2">
    <source>
        <dbReference type="Proteomes" id="UP001139451"/>
    </source>
</evidence>
<dbReference type="GO" id="GO:0006508">
    <property type="term" value="P:proteolysis"/>
    <property type="evidence" value="ECO:0007669"/>
    <property type="project" value="InterPro"/>
</dbReference>
<sequence length="513" mass="56369">MGKLHDLRELLYEVPQWRMGPGPNGTRGFLKWVALTLLLSAPVQARQAPPAPAAATPVSLSAPIVTEHRGTFNGKKVAYRAFVEQFDAAGLDGAPAAKLVSISYVARNATLDRPVLFVFNGGPIVHSAFLHMGAFGPKRVAIPDDIAADPATFKSVDNRYSILDVADVVFFDPAGTGFSRTAKGIDIRTQFSNVADARQLQQLVLAWTRAHRREGSPYYLVGESYGTIRASEAARQLAESGRPPAGLVLIGQAVNIVEYVQRRGNIVSYAVSLPTLAAIAWHHYRAERRGRSFDRYMQDAHDFAAKAYLTALFAGATAPLDERQAVARRLQEFTGIPADFWLKNALRMTKTDYQRALFPGKLLDTYDARYVSPVGQSSPFSAVSNSYIDALLAYLASDLGVTAKVGSYVREVPTSGLNGWDFGPNKTPFGDWPYGEPITDLFAAQPDFRLLVANGYYDTQTTIGAQNYLVTQSGWPRARVRSYNYQGGHMPYTIEASLAAMMQDVRAMVTRRW</sequence>
<protein>
    <submittedName>
        <fullName evidence="1">Peptidase S10</fullName>
    </submittedName>
</protein>
<dbReference type="EMBL" id="JAMLDX010000022">
    <property type="protein sequence ID" value="MCP3732710.1"/>
    <property type="molecule type" value="Genomic_DNA"/>
</dbReference>
<dbReference type="Pfam" id="PF00450">
    <property type="entry name" value="Peptidase_S10"/>
    <property type="match status" value="1"/>
</dbReference>
<organism evidence="1 2">
    <name type="scientific">Sphingomonas tagetis</name>
    <dbReference type="NCBI Taxonomy" id="2949092"/>
    <lineage>
        <taxon>Bacteria</taxon>
        <taxon>Pseudomonadati</taxon>
        <taxon>Pseudomonadota</taxon>
        <taxon>Alphaproteobacteria</taxon>
        <taxon>Sphingomonadales</taxon>
        <taxon>Sphingomonadaceae</taxon>
        <taxon>Sphingomonas</taxon>
    </lineage>
</organism>
<comment type="caution">
    <text evidence="1">The sequence shown here is derived from an EMBL/GenBank/DDBJ whole genome shotgun (WGS) entry which is preliminary data.</text>
</comment>
<dbReference type="SUPFAM" id="SSF53474">
    <property type="entry name" value="alpha/beta-Hydrolases"/>
    <property type="match status" value="1"/>
</dbReference>
<keyword evidence="2" id="KW-1185">Reference proteome</keyword>
<reference evidence="1" key="1">
    <citation type="submission" date="2022-05" db="EMBL/GenBank/DDBJ databases">
        <title>Sphingomonas sp. strain MG17 Genome sequencing and assembly.</title>
        <authorList>
            <person name="Kim I."/>
        </authorList>
    </citation>
    <scope>NUCLEOTIDE SEQUENCE</scope>
    <source>
        <strain evidence="1">MG17</strain>
    </source>
</reference>
<dbReference type="InterPro" id="IPR029058">
    <property type="entry name" value="AB_hydrolase_fold"/>
</dbReference>
<evidence type="ECO:0000313" key="1">
    <source>
        <dbReference type="EMBL" id="MCP3732710.1"/>
    </source>
</evidence>
<gene>
    <name evidence="1" type="ORF">M9978_20025</name>
</gene>
<dbReference type="GO" id="GO:0004185">
    <property type="term" value="F:serine-type carboxypeptidase activity"/>
    <property type="evidence" value="ECO:0007669"/>
    <property type="project" value="InterPro"/>
</dbReference>
<accession>A0A9X2HU78</accession>
<proteinExistence type="predicted"/>
<name>A0A9X2HU78_9SPHN</name>
<dbReference type="AlphaFoldDB" id="A0A9X2HU78"/>
<dbReference type="InterPro" id="IPR001563">
    <property type="entry name" value="Peptidase_S10"/>
</dbReference>